<dbReference type="PANTHER" id="PTHR43000">
    <property type="entry name" value="DTDP-D-GLUCOSE 4,6-DEHYDRATASE-RELATED"/>
    <property type="match status" value="1"/>
</dbReference>
<proteinExistence type="inferred from homology"/>
<dbReference type="EMBL" id="MDLC01000039">
    <property type="protein sequence ID" value="ODS23108.1"/>
    <property type="molecule type" value="Genomic_DNA"/>
</dbReference>
<name>A0A1D2QNF6_9GAMM</name>
<evidence type="ECO:0000256" key="1">
    <source>
        <dbReference type="ARBA" id="ARBA00005125"/>
    </source>
</evidence>
<evidence type="ECO:0000313" key="5">
    <source>
        <dbReference type="Proteomes" id="UP000242502"/>
    </source>
</evidence>
<organism evidence="4 5">
    <name type="scientific">Candidatus Endobugula sertula</name>
    <name type="common">Bugula neritina bacterial symbiont</name>
    <dbReference type="NCBI Taxonomy" id="62101"/>
    <lineage>
        <taxon>Bacteria</taxon>
        <taxon>Pseudomonadati</taxon>
        <taxon>Pseudomonadota</taxon>
        <taxon>Gammaproteobacteria</taxon>
        <taxon>Cellvibrionales</taxon>
        <taxon>Cellvibrionaceae</taxon>
        <taxon>Candidatus Endobugula</taxon>
    </lineage>
</organism>
<dbReference type="STRING" id="62101.AB835_10645"/>
<evidence type="ECO:0000256" key="2">
    <source>
        <dbReference type="ARBA" id="ARBA00007637"/>
    </source>
</evidence>
<dbReference type="InterPro" id="IPR036291">
    <property type="entry name" value="NAD(P)-bd_dom_sf"/>
</dbReference>
<reference evidence="4 5" key="1">
    <citation type="journal article" date="2016" name="Appl. Environ. Microbiol.">
        <title>Lack of Overt Genome Reduction in the Bryostatin-Producing Bryozoan Symbiont "Candidatus Endobugula sertula".</title>
        <authorList>
            <person name="Miller I.J."/>
            <person name="Vanee N."/>
            <person name="Fong S.S."/>
            <person name="Lim-Fong G.E."/>
            <person name="Kwan J.C."/>
        </authorList>
    </citation>
    <scope>NUCLEOTIDE SEQUENCE [LARGE SCALE GENOMIC DNA]</scope>
    <source>
        <strain evidence="4">AB1-4</strain>
    </source>
</reference>
<accession>A0A1D2QNF6</accession>
<dbReference type="Pfam" id="PF01370">
    <property type="entry name" value="Epimerase"/>
    <property type="match status" value="1"/>
</dbReference>
<evidence type="ECO:0000313" key="4">
    <source>
        <dbReference type="EMBL" id="ODS23108.1"/>
    </source>
</evidence>
<protein>
    <submittedName>
        <fullName evidence="4">NAD-dependent dehydratase</fullName>
    </submittedName>
</protein>
<comment type="pathway">
    <text evidence="1">Bacterial outer membrane biogenesis; LPS O-antigen biosynthesis.</text>
</comment>
<gene>
    <name evidence="4" type="ORF">AB835_10645</name>
</gene>
<comment type="similarity">
    <text evidence="2">Belongs to the NAD(P)-dependent epimerase/dehydratase family.</text>
</comment>
<evidence type="ECO:0000259" key="3">
    <source>
        <dbReference type="Pfam" id="PF01370"/>
    </source>
</evidence>
<dbReference type="Proteomes" id="UP000242502">
    <property type="component" value="Unassembled WGS sequence"/>
</dbReference>
<feature type="domain" description="NAD-dependent epimerase/dehydratase" evidence="3">
    <location>
        <begin position="5"/>
        <end position="209"/>
    </location>
</feature>
<comment type="caution">
    <text evidence="4">The sequence shown here is derived from an EMBL/GenBank/DDBJ whole genome shotgun (WGS) entry which is preliminary data.</text>
</comment>
<dbReference type="InterPro" id="IPR001509">
    <property type="entry name" value="Epimerase_deHydtase"/>
</dbReference>
<dbReference type="Gene3D" id="3.40.50.720">
    <property type="entry name" value="NAD(P)-binding Rossmann-like Domain"/>
    <property type="match status" value="1"/>
</dbReference>
<dbReference type="SUPFAM" id="SSF51735">
    <property type="entry name" value="NAD(P)-binding Rossmann-fold domains"/>
    <property type="match status" value="1"/>
</dbReference>
<sequence length="309" mass="33713">MSVRILITGSSGLVGTALIKIFKPHDIDIKCFDLKETSTSFGDVRDRASVQMAVEGCDGVIHLAAVSRVVWAENDPELCQATNVDGISNVLEAAATSKKRPWVIFSSSREVYGQPESLPVTETFPLRPINVYARSKAESERLVIEAQRKGVKACIIRLSNVYGTTQDHVDRVVPAFVRAAILGERLRVDGASHTFDFTHVEDVARGIFSLSTLLSQVEVAPAPIHFTSGKPTTLVELAKMVIEIAGTTSDFFIAPSRSFDVSCFFGVSNRAQSLLGWKPKVSLETGIVRLVEDFSSKFSLSHRAKVMGL</sequence>
<dbReference type="AlphaFoldDB" id="A0A1D2QNF6"/>